<keyword evidence="3 8" id="KW-0808">Transferase</keyword>
<dbReference type="InterPro" id="IPR027408">
    <property type="entry name" value="PNPase/RNase_PH_dom_sf"/>
</dbReference>
<organism evidence="10 11">
    <name type="scientific">Nannocystis pusilla</name>
    <dbReference type="NCBI Taxonomy" id="889268"/>
    <lineage>
        <taxon>Bacteria</taxon>
        <taxon>Pseudomonadati</taxon>
        <taxon>Myxococcota</taxon>
        <taxon>Polyangia</taxon>
        <taxon>Nannocystales</taxon>
        <taxon>Nannocystaceae</taxon>
        <taxon>Nannocystis</taxon>
    </lineage>
</organism>
<dbReference type="Pfam" id="PF03726">
    <property type="entry name" value="PNPase"/>
    <property type="match status" value="1"/>
</dbReference>
<dbReference type="Pfam" id="PF01138">
    <property type="entry name" value="RNase_PH"/>
    <property type="match status" value="2"/>
</dbReference>
<sequence length="701" mass="76150">MNVITETCAVGEVQISIETGKLAKQSSAVVVRCGETAVLVTAVSSKEPKDLPFLPLTCEYREYPAAAGKIPGGYFKREGRPTEWETLTCRFIDRPIRPLFPKSYRSDTQIIATVLSHDKVHEPDILAITGASAALHISDAPWAGPIAGVRVARVQGKFVAFPSWDQMKVADILLVVAASRDAIVMVEGGGDQVAEKDMIDALMFAHESAQPLLEAQERLREHAGKPKRVHVEPAVDEAFRAEVMAAADADVRAAFSITGKHERRDALAAANKKVIERFAASHPERTSEVLAALGKLEKKVVRSRVIKEGRRLDGRGTRDVRPIYIEAHPFPRPHGSALFQRGETQALATVTLGTESDAQRLDTIRGDVTRSFMLHYNFLPFCTGEAKPIRGQSRREVGHGALAERALKYVLPAHEKFPYTIRIVSETLESNGSSSMAAVCGGCLAMMDAGVPIKAPVAGVAMGLMQEGGEIAILSDILGDEDHLGDMDFKVTGTKTGITALQMDIKIEGLTRQILEAALDQARESRLHILGKMLEVLAEPRADISKHAPRIVTMQVKVDKIREVIGPGGKTIRAIIEQTGCVINIEDSGRVAIASNDIAQIERAKRLIEGLIAEPEVGATYHGVVKRIVDFGAFVEILPGTDGLVHISELEDKRVDRVTDVVQEGDEVVVKVINVDPTGKIRLSRRAAFGVDPSEVQNLRG</sequence>
<dbReference type="PANTHER" id="PTHR11252">
    <property type="entry name" value="POLYRIBONUCLEOTIDE NUCLEOTIDYLTRANSFERASE"/>
    <property type="match status" value="1"/>
</dbReference>
<dbReference type="EMBL" id="JAIRAU010000047">
    <property type="protein sequence ID" value="MBZ5714415.1"/>
    <property type="molecule type" value="Genomic_DNA"/>
</dbReference>
<dbReference type="InterPro" id="IPR015847">
    <property type="entry name" value="ExoRNase_PH_dom2"/>
</dbReference>
<dbReference type="CDD" id="cd11363">
    <property type="entry name" value="RNase_PH_PNPase_1"/>
    <property type="match status" value="1"/>
</dbReference>
<dbReference type="RefSeq" id="WP_224196139.1">
    <property type="nucleotide sequence ID" value="NZ_JAIRAU010000047.1"/>
</dbReference>
<dbReference type="InterPro" id="IPR012162">
    <property type="entry name" value="PNPase"/>
</dbReference>
<dbReference type="InterPro" id="IPR036345">
    <property type="entry name" value="ExoRNase_PH_dom2_sf"/>
</dbReference>
<dbReference type="SUPFAM" id="SSF50249">
    <property type="entry name" value="Nucleic acid-binding proteins"/>
    <property type="match status" value="1"/>
</dbReference>
<proteinExistence type="inferred from homology"/>
<protein>
    <recommendedName>
        <fullName evidence="8">Polyribonucleotide nucleotidyltransferase</fullName>
        <ecNumber evidence="8">2.7.7.8</ecNumber>
    </recommendedName>
    <alternativeName>
        <fullName evidence="8">Polynucleotide phosphorylase</fullName>
        <shortName evidence="8">PNPase</shortName>
    </alternativeName>
</protein>
<evidence type="ECO:0000256" key="8">
    <source>
        <dbReference type="HAMAP-Rule" id="MF_01595"/>
    </source>
</evidence>
<dbReference type="PANTHER" id="PTHR11252:SF0">
    <property type="entry name" value="POLYRIBONUCLEOTIDE NUCLEOTIDYLTRANSFERASE 1, MITOCHONDRIAL"/>
    <property type="match status" value="1"/>
</dbReference>
<comment type="similarity">
    <text evidence="1 8">Belongs to the polyribonucleotide nucleotidyltransferase family.</text>
</comment>
<dbReference type="InterPro" id="IPR015848">
    <property type="entry name" value="PNPase_PH_RNA-bd_bac/org-type"/>
</dbReference>
<dbReference type="InterPro" id="IPR001247">
    <property type="entry name" value="ExoRNase_PH_dom1"/>
</dbReference>
<dbReference type="GO" id="GO:0004654">
    <property type="term" value="F:polyribonucleotide nucleotidyltransferase activity"/>
    <property type="evidence" value="ECO:0007669"/>
    <property type="project" value="UniProtKB-EC"/>
</dbReference>
<dbReference type="InterPro" id="IPR004087">
    <property type="entry name" value="KH_dom"/>
</dbReference>
<accession>A0ABS7U238</accession>
<dbReference type="SUPFAM" id="SSF54211">
    <property type="entry name" value="Ribosomal protein S5 domain 2-like"/>
    <property type="match status" value="2"/>
</dbReference>
<dbReference type="SUPFAM" id="SSF54791">
    <property type="entry name" value="Eukaryotic type KH-domain (KH-domain type I)"/>
    <property type="match status" value="1"/>
</dbReference>
<dbReference type="NCBIfam" id="NF008805">
    <property type="entry name" value="PRK11824.1"/>
    <property type="match status" value="1"/>
</dbReference>
<evidence type="ECO:0000256" key="1">
    <source>
        <dbReference type="ARBA" id="ARBA00007404"/>
    </source>
</evidence>
<keyword evidence="2 8" id="KW-0963">Cytoplasm</keyword>
<comment type="cofactor">
    <cofactor evidence="8">
        <name>Mg(2+)</name>
        <dbReference type="ChEBI" id="CHEBI:18420"/>
    </cofactor>
</comment>
<dbReference type="Pfam" id="PF00013">
    <property type="entry name" value="KH_1"/>
    <property type="match status" value="1"/>
</dbReference>
<dbReference type="SUPFAM" id="SSF46915">
    <property type="entry name" value="Polynucleotide phosphorylase/guanosine pentaphosphate synthase (PNPase/GPSI), domain 3"/>
    <property type="match status" value="1"/>
</dbReference>
<dbReference type="EC" id="2.7.7.8" evidence="8"/>
<dbReference type="InterPro" id="IPR004088">
    <property type="entry name" value="KH_dom_type_1"/>
</dbReference>
<evidence type="ECO:0000256" key="4">
    <source>
        <dbReference type="ARBA" id="ARBA00022695"/>
    </source>
</evidence>
<gene>
    <name evidence="8 10" type="primary">pnp</name>
    <name evidence="10" type="ORF">K7C98_34725</name>
</gene>
<evidence type="ECO:0000313" key="10">
    <source>
        <dbReference type="EMBL" id="MBZ5714415.1"/>
    </source>
</evidence>
<dbReference type="NCBIfam" id="TIGR03591">
    <property type="entry name" value="polynuc_phos"/>
    <property type="match status" value="1"/>
</dbReference>
<dbReference type="Gene3D" id="3.30.1370.10">
    <property type="entry name" value="K Homology domain, type 1"/>
    <property type="match status" value="1"/>
</dbReference>
<feature type="binding site" evidence="8">
    <location>
        <position position="488"/>
    </location>
    <ligand>
        <name>Mg(2+)</name>
        <dbReference type="ChEBI" id="CHEBI:18420"/>
    </ligand>
</feature>
<dbReference type="Gene3D" id="3.30.230.70">
    <property type="entry name" value="GHMP Kinase, N-terminal domain"/>
    <property type="match status" value="2"/>
</dbReference>
<dbReference type="Proteomes" id="UP001139031">
    <property type="component" value="Unassembled WGS sequence"/>
</dbReference>
<comment type="caution">
    <text evidence="10">The sequence shown here is derived from an EMBL/GenBank/DDBJ whole genome shotgun (WGS) entry which is preliminary data.</text>
</comment>
<dbReference type="Gene3D" id="2.40.50.140">
    <property type="entry name" value="Nucleic acid-binding proteins"/>
    <property type="match status" value="1"/>
</dbReference>
<dbReference type="InterPro" id="IPR012340">
    <property type="entry name" value="NA-bd_OB-fold"/>
</dbReference>
<name>A0ABS7U238_9BACT</name>
<dbReference type="InterPro" id="IPR003029">
    <property type="entry name" value="S1_domain"/>
</dbReference>
<evidence type="ECO:0000256" key="6">
    <source>
        <dbReference type="ARBA" id="ARBA00022842"/>
    </source>
</evidence>
<dbReference type="CDD" id="cd02393">
    <property type="entry name" value="KH-I_PNPase"/>
    <property type="match status" value="1"/>
</dbReference>
<evidence type="ECO:0000313" key="11">
    <source>
        <dbReference type="Proteomes" id="UP001139031"/>
    </source>
</evidence>
<dbReference type="PROSITE" id="PS50084">
    <property type="entry name" value="KH_TYPE_1"/>
    <property type="match status" value="1"/>
</dbReference>
<dbReference type="PROSITE" id="PS50126">
    <property type="entry name" value="S1"/>
    <property type="match status" value="1"/>
</dbReference>
<evidence type="ECO:0000256" key="5">
    <source>
        <dbReference type="ARBA" id="ARBA00022723"/>
    </source>
</evidence>
<keyword evidence="4 8" id="KW-0548">Nucleotidyltransferase</keyword>
<dbReference type="InterPro" id="IPR036612">
    <property type="entry name" value="KH_dom_type_1_sf"/>
</dbReference>
<keyword evidence="7 8" id="KW-0694">RNA-binding</keyword>
<dbReference type="SMART" id="SM00322">
    <property type="entry name" value="KH"/>
    <property type="match status" value="1"/>
</dbReference>
<dbReference type="HAMAP" id="MF_01595">
    <property type="entry name" value="PNPase"/>
    <property type="match status" value="1"/>
</dbReference>
<dbReference type="PIRSF" id="PIRSF005499">
    <property type="entry name" value="PNPase"/>
    <property type="match status" value="1"/>
</dbReference>
<evidence type="ECO:0000256" key="3">
    <source>
        <dbReference type="ARBA" id="ARBA00022679"/>
    </source>
</evidence>
<comment type="catalytic activity">
    <reaction evidence="8">
        <text>RNA(n+1) + phosphate = RNA(n) + a ribonucleoside 5'-diphosphate</text>
        <dbReference type="Rhea" id="RHEA:22096"/>
        <dbReference type="Rhea" id="RHEA-COMP:14527"/>
        <dbReference type="Rhea" id="RHEA-COMP:17342"/>
        <dbReference type="ChEBI" id="CHEBI:43474"/>
        <dbReference type="ChEBI" id="CHEBI:57930"/>
        <dbReference type="ChEBI" id="CHEBI:140395"/>
        <dbReference type="EC" id="2.7.7.8"/>
    </reaction>
</comment>
<reference evidence="10" key="1">
    <citation type="submission" date="2021-08" db="EMBL/GenBank/DDBJ databases">
        <authorList>
            <person name="Stevens D.C."/>
        </authorList>
    </citation>
    <scope>NUCLEOTIDE SEQUENCE</scope>
    <source>
        <strain evidence="10">DSM 53165</strain>
    </source>
</reference>
<dbReference type="Pfam" id="PF00575">
    <property type="entry name" value="S1"/>
    <property type="match status" value="1"/>
</dbReference>
<evidence type="ECO:0000256" key="7">
    <source>
        <dbReference type="ARBA" id="ARBA00022884"/>
    </source>
</evidence>
<keyword evidence="6 8" id="KW-0460">Magnesium</keyword>
<feature type="binding site" evidence="8">
    <location>
        <position position="482"/>
    </location>
    <ligand>
        <name>Mg(2+)</name>
        <dbReference type="ChEBI" id="CHEBI:18420"/>
    </ligand>
</feature>
<comment type="subcellular location">
    <subcellularLocation>
        <location evidence="8">Cytoplasm</location>
    </subcellularLocation>
</comment>
<dbReference type="SUPFAM" id="SSF55666">
    <property type="entry name" value="Ribonuclease PH domain 2-like"/>
    <property type="match status" value="2"/>
</dbReference>
<keyword evidence="5 8" id="KW-0479">Metal-binding</keyword>
<dbReference type="CDD" id="cd04472">
    <property type="entry name" value="S1_PNPase"/>
    <property type="match status" value="1"/>
</dbReference>
<comment type="function">
    <text evidence="8">Involved in mRNA degradation. Catalyzes the phosphorolysis of single-stranded polyribonucleotides processively in the 3'- to 5'-direction.</text>
</comment>
<dbReference type="CDD" id="cd11364">
    <property type="entry name" value="RNase_PH_PNPase_2"/>
    <property type="match status" value="1"/>
</dbReference>
<dbReference type="Pfam" id="PF03725">
    <property type="entry name" value="RNase_PH_C"/>
    <property type="match status" value="2"/>
</dbReference>
<evidence type="ECO:0000259" key="9">
    <source>
        <dbReference type="PROSITE" id="PS50126"/>
    </source>
</evidence>
<dbReference type="InterPro" id="IPR020568">
    <property type="entry name" value="Ribosomal_Su5_D2-typ_SF"/>
</dbReference>
<dbReference type="SMART" id="SM00316">
    <property type="entry name" value="S1"/>
    <property type="match status" value="1"/>
</dbReference>
<dbReference type="InterPro" id="IPR036456">
    <property type="entry name" value="PNPase_PH_RNA-bd_sf"/>
</dbReference>
<keyword evidence="11" id="KW-1185">Reference proteome</keyword>
<feature type="domain" description="S1 motif" evidence="9">
    <location>
        <begin position="618"/>
        <end position="686"/>
    </location>
</feature>
<evidence type="ECO:0000256" key="2">
    <source>
        <dbReference type="ARBA" id="ARBA00022490"/>
    </source>
</evidence>